<dbReference type="OrthoDB" id="5544992at2759"/>
<keyword evidence="3" id="KW-1185">Reference proteome</keyword>
<dbReference type="PANTHER" id="PTHR37610:SF96">
    <property type="entry name" value="RETROTRANSPOSON COPIA-LIKE N-TERMINAL DOMAIN-CONTAINING PROTEIN"/>
    <property type="match status" value="1"/>
</dbReference>
<protein>
    <recommendedName>
        <fullName evidence="1">Retrotransposon Copia-like N-terminal domain-containing protein</fullName>
    </recommendedName>
</protein>
<feature type="domain" description="Retrotransposon Copia-like N-terminal" evidence="1">
    <location>
        <begin position="23"/>
        <end position="62"/>
    </location>
</feature>
<evidence type="ECO:0000313" key="3">
    <source>
        <dbReference type="Proteomes" id="UP000595140"/>
    </source>
</evidence>
<evidence type="ECO:0000313" key="2">
    <source>
        <dbReference type="EMBL" id="VFQ76768.1"/>
    </source>
</evidence>
<organism evidence="2 3">
    <name type="scientific">Cuscuta campestris</name>
    <dbReference type="NCBI Taxonomy" id="132261"/>
    <lineage>
        <taxon>Eukaryota</taxon>
        <taxon>Viridiplantae</taxon>
        <taxon>Streptophyta</taxon>
        <taxon>Embryophyta</taxon>
        <taxon>Tracheophyta</taxon>
        <taxon>Spermatophyta</taxon>
        <taxon>Magnoliopsida</taxon>
        <taxon>eudicotyledons</taxon>
        <taxon>Gunneridae</taxon>
        <taxon>Pentapetalae</taxon>
        <taxon>asterids</taxon>
        <taxon>lamiids</taxon>
        <taxon>Solanales</taxon>
        <taxon>Convolvulaceae</taxon>
        <taxon>Cuscuteae</taxon>
        <taxon>Cuscuta</taxon>
        <taxon>Cuscuta subgen. Grammica</taxon>
        <taxon>Cuscuta sect. Cleistogrammica</taxon>
    </lineage>
</organism>
<name>A0A484LLA4_9ASTE</name>
<dbReference type="Proteomes" id="UP000595140">
    <property type="component" value="Unassembled WGS sequence"/>
</dbReference>
<gene>
    <name evidence="2" type="ORF">CCAM_LOCUS18544</name>
</gene>
<dbReference type="AlphaFoldDB" id="A0A484LLA4"/>
<accession>A0A484LLA4</accession>
<reference evidence="2 3" key="1">
    <citation type="submission" date="2018-04" db="EMBL/GenBank/DDBJ databases">
        <authorList>
            <person name="Vogel A."/>
        </authorList>
    </citation>
    <scope>NUCLEOTIDE SEQUENCE [LARGE SCALE GENOMIC DNA]</scope>
</reference>
<dbReference type="Pfam" id="PF14244">
    <property type="entry name" value="Retrotran_gag_3"/>
    <property type="match status" value="1"/>
</dbReference>
<evidence type="ECO:0000259" key="1">
    <source>
        <dbReference type="Pfam" id="PF14244"/>
    </source>
</evidence>
<dbReference type="PANTHER" id="PTHR37610">
    <property type="entry name" value="CCHC-TYPE DOMAIN-CONTAINING PROTEIN"/>
    <property type="match status" value="1"/>
</dbReference>
<dbReference type="EMBL" id="OOIL02001568">
    <property type="protein sequence ID" value="VFQ76768.1"/>
    <property type="molecule type" value="Genomic_DNA"/>
</dbReference>
<dbReference type="InterPro" id="IPR029472">
    <property type="entry name" value="Copia-like_N"/>
</dbReference>
<sequence length="374" mass="41640">MTEGAAKKVLIPIHDPSSPYYLHPSEGPGNFLMKYLLRGDNFDTWEKAVCNALKGRGKAKFLVPDGFPKLSDDLEYAAWESNNSIICAWILNSVDESVQPSIMSHSAAHELWSDLKSRYGGSNGPRVHQLKTEICKCAAAALIRADVEHEKTHMFLLDLDDEQYRSARSQILGTEPVPDISRVYSLVAREERHCSIVRARDDRMGAMAFAVGRAPPPVHYQCTHCGKIGHTVDCYYQIIGFPGGRGAWWWQDGPWWSDRRTGDQRQCSSWKRGDDQCSDCGGVWCRAIQRGYPGVVVLRSSDTSSLDAQPFVFQYDVEWYATVHFQSSGDCLVDSAASHHMTGTISFLLDVCPIPSCPITLLVKGNHARIGSGK</sequence>
<proteinExistence type="predicted"/>